<comment type="caution">
    <text evidence="1">The sequence shown here is derived from an EMBL/GenBank/DDBJ whole genome shotgun (WGS) entry which is preliminary data.</text>
</comment>
<proteinExistence type="predicted"/>
<organism evidence="1 2">
    <name type="scientific">Phlebia brevispora</name>
    <dbReference type="NCBI Taxonomy" id="194682"/>
    <lineage>
        <taxon>Eukaryota</taxon>
        <taxon>Fungi</taxon>
        <taxon>Dikarya</taxon>
        <taxon>Basidiomycota</taxon>
        <taxon>Agaricomycotina</taxon>
        <taxon>Agaricomycetes</taxon>
        <taxon>Polyporales</taxon>
        <taxon>Meruliaceae</taxon>
        <taxon>Phlebia</taxon>
    </lineage>
</organism>
<accession>A0ACC1RX05</accession>
<reference evidence="1" key="1">
    <citation type="submission" date="2022-07" db="EMBL/GenBank/DDBJ databases">
        <title>Genome Sequence of Phlebia brevispora.</title>
        <authorList>
            <person name="Buettner E."/>
        </authorList>
    </citation>
    <scope>NUCLEOTIDE SEQUENCE</scope>
    <source>
        <strain evidence="1">MPL23</strain>
    </source>
</reference>
<dbReference type="EMBL" id="JANHOG010002090">
    <property type="protein sequence ID" value="KAJ3527403.1"/>
    <property type="molecule type" value="Genomic_DNA"/>
</dbReference>
<name>A0ACC1RX05_9APHY</name>
<protein>
    <submittedName>
        <fullName evidence="1">Uncharacterized protein</fullName>
    </submittedName>
</protein>
<gene>
    <name evidence="1" type="ORF">NM688_g8130</name>
</gene>
<evidence type="ECO:0000313" key="1">
    <source>
        <dbReference type="EMBL" id="KAJ3527403.1"/>
    </source>
</evidence>
<evidence type="ECO:0000313" key="2">
    <source>
        <dbReference type="Proteomes" id="UP001148662"/>
    </source>
</evidence>
<keyword evidence="2" id="KW-1185">Reference proteome</keyword>
<dbReference type="Proteomes" id="UP001148662">
    <property type="component" value="Unassembled WGS sequence"/>
</dbReference>
<sequence>MTEHAETSIYDGPCFLTVTATTYCLPYRLAAPRSNCIHIPDPEIPENDIAHFEDEVIALYSNVALTLLSSPLISLPSSHASSPATSSSSSSSSSDESYTLHTLTMSQDTATVQYQGSKNLPGLTPETLSPQVLLQWVQQCTQFFCNKGIAEDRQVAAAASGLQDAQIVDWYFSYEDEFNQGMFPQFMEAFRCR</sequence>